<evidence type="ECO:0000256" key="1">
    <source>
        <dbReference type="ARBA" id="ARBA00022603"/>
    </source>
</evidence>
<comment type="caution">
    <text evidence="5">The sequence shown here is derived from an EMBL/GenBank/DDBJ whole genome shotgun (WGS) entry which is preliminary data.</text>
</comment>
<reference evidence="5 6" key="1">
    <citation type="submission" date="2020-08" db="EMBL/GenBank/DDBJ databases">
        <title>Genomic Encyclopedia of Type Strains, Phase IV (KMG-IV): sequencing the most valuable type-strain genomes for metagenomic binning, comparative biology and taxonomic classification.</title>
        <authorList>
            <person name="Goeker M."/>
        </authorList>
    </citation>
    <scope>NUCLEOTIDE SEQUENCE [LARGE SCALE GENOMIC DNA]</scope>
    <source>
        <strain evidence="5 6">DSM 103570</strain>
    </source>
</reference>
<sequence length="167" mass="18564">MAARGWAGAKAWADATRGMAPTLIGGSKKKNGLDLAQPKSRKRWLELGVDPSYVQKDAPGPDFEGTPRLTLEMCARLQDFPDEWSFAGNRQSRFRQIANAFPPRMARMVGLCIQRALSGEEVDLHAALRAPLFQKIDVPELAKLTAAQREDEDDLEQYENAFTFAAE</sequence>
<evidence type="ECO:0000256" key="2">
    <source>
        <dbReference type="ARBA" id="ARBA00022679"/>
    </source>
</evidence>
<dbReference type="RefSeq" id="WP_183210202.1">
    <property type="nucleotide sequence ID" value="NZ_JAAAMM010000005.1"/>
</dbReference>
<accession>A0A7W6HG44</accession>
<keyword evidence="2" id="KW-0808">Transferase</keyword>
<dbReference type="InterPro" id="IPR001525">
    <property type="entry name" value="C5_MeTfrase"/>
</dbReference>
<evidence type="ECO:0008006" key="7">
    <source>
        <dbReference type="Google" id="ProtNLM"/>
    </source>
</evidence>
<dbReference type="Proteomes" id="UP000588647">
    <property type="component" value="Unassembled WGS sequence"/>
</dbReference>
<comment type="catalytic activity">
    <reaction evidence="4">
        <text>a 2'-deoxycytidine in DNA + S-adenosyl-L-methionine = a 5-methyl-2'-deoxycytidine in DNA + S-adenosyl-L-homocysteine + H(+)</text>
        <dbReference type="Rhea" id="RHEA:13681"/>
        <dbReference type="Rhea" id="RHEA-COMP:11369"/>
        <dbReference type="Rhea" id="RHEA-COMP:11370"/>
        <dbReference type="ChEBI" id="CHEBI:15378"/>
        <dbReference type="ChEBI" id="CHEBI:57856"/>
        <dbReference type="ChEBI" id="CHEBI:59789"/>
        <dbReference type="ChEBI" id="CHEBI:85452"/>
        <dbReference type="ChEBI" id="CHEBI:85454"/>
        <dbReference type="EC" id="2.1.1.37"/>
    </reaction>
</comment>
<protein>
    <recommendedName>
        <fullName evidence="7">DNA (cytosine-5-)-methyltransferase</fullName>
    </recommendedName>
</protein>
<dbReference type="GO" id="GO:0032259">
    <property type="term" value="P:methylation"/>
    <property type="evidence" value="ECO:0007669"/>
    <property type="project" value="UniProtKB-KW"/>
</dbReference>
<keyword evidence="3" id="KW-0680">Restriction system</keyword>
<gene>
    <name evidence="5" type="ORF">GGR03_003684</name>
</gene>
<name>A0A7W6HG44_9HYPH</name>
<dbReference type="Pfam" id="PF00145">
    <property type="entry name" value="DNA_methylase"/>
    <property type="match status" value="1"/>
</dbReference>
<dbReference type="AlphaFoldDB" id="A0A7W6HG44"/>
<evidence type="ECO:0000313" key="6">
    <source>
        <dbReference type="Proteomes" id="UP000588647"/>
    </source>
</evidence>
<dbReference type="EMBL" id="JACIEM010000005">
    <property type="protein sequence ID" value="MBB4004589.1"/>
    <property type="molecule type" value="Genomic_DNA"/>
</dbReference>
<dbReference type="Gene3D" id="3.90.120.10">
    <property type="entry name" value="DNA Methylase, subunit A, domain 2"/>
    <property type="match status" value="1"/>
</dbReference>
<evidence type="ECO:0000313" key="5">
    <source>
        <dbReference type="EMBL" id="MBB4004589.1"/>
    </source>
</evidence>
<proteinExistence type="predicted"/>
<dbReference type="GO" id="GO:0009307">
    <property type="term" value="P:DNA restriction-modification system"/>
    <property type="evidence" value="ECO:0007669"/>
    <property type="project" value="UniProtKB-KW"/>
</dbReference>
<evidence type="ECO:0000256" key="3">
    <source>
        <dbReference type="ARBA" id="ARBA00022747"/>
    </source>
</evidence>
<dbReference type="SUPFAM" id="SSF53335">
    <property type="entry name" value="S-adenosyl-L-methionine-dependent methyltransferases"/>
    <property type="match status" value="1"/>
</dbReference>
<evidence type="ECO:0000256" key="4">
    <source>
        <dbReference type="ARBA" id="ARBA00047422"/>
    </source>
</evidence>
<dbReference type="GO" id="GO:0003886">
    <property type="term" value="F:DNA (cytosine-5-)-methyltransferase activity"/>
    <property type="evidence" value="ECO:0007669"/>
    <property type="project" value="UniProtKB-EC"/>
</dbReference>
<keyword evidence="1" id="KW-0489">Methyltransferase</keyword>
<dbReference type="InterPro" id="IPR029063">
    <property type="entry name" value="SAM-dependent_MTases_sf"/>
</dbReference>
<organism evidence="5 6">
    <name type="scientific">Aurantimonas endophytica</name>
    <dbReference type="NCBI Taxonomy" id="1522175"/>
    <lineage>
        <taxon>Bacteria</taxon>
        <taxon>Pseudomonadati</taxon>
        <taxon>Pseudomonadota</taxon>
        <taxon>Alphaproteobacteria</taxon>
        <taxon>Hyphomicrobiales</taxon>
        <taxon>Aurantimonadaceae</taxon>
        <taxon>Aurantimonas</taxon>
    </lineage>
</organism>
<keyword evidence="6" id="KW-1185">Reference proteome</keyword>